<evidence type="ECO:0000256" key="5">
    <source>
        <dbReference type="ARBA" id="ARBA00025012"/>
    </source>
</evidence>
<name>A0ABT2GI08_9MICO</name>
<sequence>MPPLPPQPISPLDGRYRPAVTELGEFLSEAGLNRARVRVEIDWLLFLTEHRMFGSTPLEPQLVTELRAVVDDFGQADIDRIAELEATTRHDVKAVEYFVREKLAALDLNDVAELTHFGCTSEDINNLSYALTIRDAVEGVWLPAFERVIAELRRQAVLYRDEPMLAHTHGQPATPTTMGKELAVTVHRLERVKAQIEDTEFLGKFSGATGTFAADLVADPSADWQRISREFVTSLGLVWNPLTTQIESHDWQAELYNRISHANRILHNLCTDVWTYISIGYFTQIPVAGATGSSTMPHKVNPIRFENAEANLELSSALLDSLAATLVTSRLQRDLTDSTTQRNIGVALGHSLLALDNILGGLGQISLNRDALARDLDENWEVLGEAIQTVVRAEITEGRSQISDPYALLKELTRGRRIGQAELVAFVEGLDIGAEAKARLVALTPAGYTGLASALVDHILDQG</sequence>
<keyword evidence="9" id="KW-1185">Reference proteome</keyword>
<comment type="pathway">
    <text evidence="2">Purine metabolism; AMP biosynthesis via de novo pathway; AMP from IMP: step 2/2.</text>
</comment>
<dbReference type="EC" id="4.3.2.2" evidence="8"/>
<dbReference type="InterPro" id="IPR024083">
    <property type="entry name" value="Fumarase/histidase_N"/>
</dbReference>
<keyword evidence="3" id="KW-0658">Purine biosynthesis</keyword>
<dbReference type="Gene3D" id="1.10.275.10">
    <property type="entry name" value="Fumarase/aspartase (N-terminal domain)"/>
    <property type="match status" value="1"/>
</dbReference>
<dbReference type="Gene3D" id="1.10.40.30">
    <property type="entry name" value="Fumarase/aspartase (C-terminal domain)"/>
    <property type="match status" value="1"/>
</dbReference>
<evidence type="ECO:0000256" key="2">
    <source>
        <dbReference type="ARBA" id="ARBA00004734"/>
    </source>
</evidence>
<comment type="caution">
    <text evidence="8">The sequence shown here is derived from an EMBL/GenBank/DDBJ whole genome shotgun (WGS) entry which is preliminary data.</text>
</comment>
<reference evidence="8" key="1">
    <citation type="submission" date="2022-08" db="EMBL/GenBank/DDBJ databases">
        <authorList>
            <person name="Deng Y."/>
            <person name="Han X.-F."/>
            <person name="Zhang Y.-Q."/>
        </authorList>
    </citation>
    <scope>NUCLEOTIDE SEQUENCE</scope>
    <source>
        <strain evidence="8">CPCC 205716</strain>
    </source>
</reference>
<dbReference type="Proteomes" id="UP001165580">
    <property type="component" value="Unassembled WGS sequence"/>
</dbReference>
<dbReference type="InterPro" id="IPR000362">
    <property type="entry name" value="Fumarate_lyase_fam"/>
</dbReference>
<gene>
    <name evidence="8" type="primary">purB</name>
    <name evidence="8" type="ORF">NVV95_14995</name>
</gene>
<evidence type="ECO:0000259" key="7">
    <source>
        <dbReference type="Pfam" id="PF08328"/>
    </source>
</evidence>
<keyword evidence="4 8" id="KW-0456">Lyase</keyword>
<dbReference type="RefSeq" id="WP_259487361.1">
    <property type="nucleotide sequence ID" value="NZ_JANTEZ010000006.1"/>
</dbReference>
<dbReference type="InterPro" id="IPR020557">
    <property type="entry name" value="Fumarate_lyase_CS"/>
</dbReference>
<dbReference type="InterPro" id="IPR013539">
    <property type="entry name" value="PurB_C"/>
</dbReference>
<evidence type="ECO:0000256" key="4">
    <source>
        <dbReference type="ARBA" id="ARBA00023239"/>
    </source>
</evidence>
<dbReference type="PROSITE" id="PS00163">
    <property type="entry name" value="FUMARATE_LYASES"/>
    <property type="match status" value="1"/>
</dbReference>
<comment type="function">
    <text evidence="5">Catalyzes two reactions in de novo purine nucleotide biosynthesis. Catalyzes the breakdown of 5-aminoimidazole- (N-succinylocarboxamide) ribotide (SAICAR or 2-[5-amino-1-(5-phospho-beta-D-ribosyl)imidazole-4-carboxamido]succinate) to 5-aminoimidazole-4-carboxamide ribotide (AICAR or 5-amino-1-(5-phospho-beta-D-ribosyl)imidazole-4-carboxamide) and fumarate, and of adenylosuccinate (ADS or N(6)-(1,2-dicarboxyethyl)-AMP) to adenosine monophosphate (AMP) and fumarate.</text>
</comment>
<dbReference type="Gene3D" id="1.20.200.10">
    <property type="entry name" value="Fumarase/aspartase (Central domain)"/>
    <property type="match status" value="1"/>
</dbReference>
<proteinExistence type="predicted"/>
<accession>A0ABT2GI08</accession>
<dbReference type="PRINTS" id="PR00149">
    <property type="entry name" value="FUMRATELYASE"/>
</dbReference>
<dbReference type="InterPro" id="IPR047136">
    <property type="entry name" value="PurB_bact"/>
</dbReference>
<dbReference type="Pfam" id="PF00206">
    <property type="entry name" value="Lyase_1"/>
    <property type="match status" value="1"/>
</dbReference>
<dbReference type="GO" id="GO:0016829">
    <property type="term" value="F:lyase activity"/>
    <property type="evidence" value="ECO:0007669"/>
    <property type="project" value="UniProtKB-KW"/>
</dbReference>
<evidence type="ECO:0000313" key="9">
    <source>
        <dbReference type="Proteomes" id="UP001165580"/>
    </source>
</evidence>
<dbReference type="PANTHER" id="PTHR43411">
    <property type="entry name" value="ADENYLOSUCCINATE LYASE"/>
    <property type="match status" value="1"/>
</dbReference>
<comment type="pathway">
    <text evidence="1">Purine metabolism; IMP biosynthesis via de novo pathway; 5-amino-1-(5-phospho-D-ribosyl)imidazole-4-carboxamide from 5-amino-1-(5-phospho-D-ribosyl)imidazole-4-carboxylate: step 2/2.</text>
</comment>
<evidence type="ECO:0000313" key="8">
    <source>
        <dbReference type="EMBL" id="MCS5715855.1"/>
    </source>
</evidence>
<dbReference type="Pfam" id="PF08328">
    <property type="entry name" value="ASL_C"/>
    <property type="match status" value="1"/>
</dbReference>
<dbReference type="CDD" id="cd01598">
    <property type="entry name" value="PurB"/>
    <property type="match status" value="1"/>
</dbReference>
<evidence type="ECO:0000259" key="6">
    <source>
        <dbReference type="Pfam" id="PF00206"/>
    </source>
</evidence>
<dbReference type="InterPro" id="IPR008948">
    <property type="entry name" value="L-Aspartase-like"/>
</dbReference>
<feature type="domain" description="Adenylosuccinate lyase PurB C-terminal" evidence="7">
    <location>
        <begin position="329"/>
        <end position="449"/>
    </location>
</feature>
<dbReference type="InterPro" id="IPR022761">
    <property type="entry name" value="Fumarate_lyase_N"/>
</dbReference>
<dbReference type="PANTHER" id="PTHR43411:SF1">
    <property type="entry name" value="ADENYLOSUCCINATE LYASE"/>
    <property type="match status" value="1"/>
</dbReference>
<dbReference type="SUPFAM" id="SSF48557">
    <property type="entry name" value="L-aspartase-like"/>
    <property type="match status" value="1"/>
</dbReference>
<evidence type="ECO:0000256" key="1">
    <source>
        <dbReference type="ARBA" id="ARBA00004706"/>
    </source>
</evidence>
<organism evidence="8 9">
    <name type="scientific">Herbiconiux gentiana</name>
    <dbReference type="NCBI Taxonomy" id="2970912"/>
    <lineage>
        <taxon>Bacteria</taxon>
        <taxon>Bacillati</taxon>
        <taxon>Actinomycetota</taxon>
        <taxon>Actinomycetes</taxon>
        <taxon>Micrococcales</taxon>
        <taxon>Microbacteriaceae</taxon>
        <taxon>Herbiconiux</taxon>
    </lineage>
</organism>
<feature type="domain" description="Fumarate lyase N-terminal" evidence="6">
    <location>
        <begin position="61"/>
        <end position="308"/>
    </location>
</feature>
<dbReference type="NCBIfam" id="NF006764">
    <property type="entry name" value="PRK09285.1"/>
    <property type="match status" value="1"/>
</dbReference>
<protein>
    <submittedName>
        <fullName evidence="8">Adenylosuccinate lyase</fullName>
        <ecNumber evidence="8">4.3.2.2</ecNumber>
    </submittedName>
</protein>
<dbReference type="EMBL" id="JANTEZ010000006">
    <property type="protein sequence ID" value="MCS5715855.1"/>
    <property type="molecule type" value="Genomic_DNA"/>
</dbReference>
<evidence type="ECO:0000256" key="3">
    <source>
        <dbReference type="ARBA" id="ARBA00022755"/>
    </source>
</evidence>